<protein>
    <recommendedName>
        <fullName evidence="5">Sulfatase-modifying factor enzyme domain-containing protein</fullName>
    </recommendedName>
</protein>
<dbReference type="EMBL" id="UINC01009772">
    <property type="protein sequence ID" value="SVA43749.1"/>
    <property type="molecule type" value="Genomic_DNA"/>
</dbReference>
<dbReference type="Gene3D" id="3.40.50.1820">
    <property type="entry name" value="alpha/beta hydrolase"/>
    <property type="match status" value="1"/>
</dbReference>
<dbReference type="Pfam" id="PF03781">
    <property type="entry name" value="FGE-sulfatase"/>
    <property type="match status" value="1"/>
</dbReference>
<evidence type="ECO:0000256" key="1">
    <source>
        <dbReference type="SAM" id="Phobius"/>
    </source>
</evidence>
<dbReference type="Pfam" id="PF01738">
    <property type="entry name" value="DLH"/>
    <property type="match status" value="1"/>
</dbReference>
<dbReference type="PANTHER" id="PTHR23150:SF19">
    <property type="entry name" value="FORMYLGLYCINE-GENERATING ENZYME"/>
    <property type="match status" value="1"/>
</dbReference>
<evidence type="ECO:0000259" key="3">
    <source>
        <dbReference type="Pfam" id="PF03781"/>
    </source>
</evidence>
<dbReference type="SUPFAM" id="SSF56436">
    <property type="entry name" value="C-type lectin-like"/>
    <property type="match status" value="1"/>
</dbReference>
<dbReference type="PANTHER" id="PTHR23150">
    <property type="entry name" value="SULFATASE MODIFYING FACTOR 1, 2"/>
    <property type="match status" value="1"/>
</dbReference>
<dbReference type="GO" id="GO:0016787">
    <property type="term" value="F:hydrolase activity"/>
    <property type="evidence" value="ECO:0007669"/>
    <property type="project" value="InterPro"/>
</dbReference>
<dbReference type="Gene3D" id="3.90.1580.10">
    <property type="entry name" value="paralog of FGE (formylglycine-generating enzyme)"/>
    <property type="match status" value="1"/>
</dbReference>
<sequence>MNEINSLFDRLKKSSLFKAIAAYAVFAFVIVQVASLVSDTFNLNQQFMKNLIWVFIIGFPFLALTAWAASSKFSTFKILGIFLLVLITGYGSGSYVWVNNFVLPDLKEELEKDNYVAAWDKLNLLNSFAPFFYNSESLDSEISLAVSLNIKESGVIVSWKPYTAEKDYEWRYVGFTPLKEFRLPRGVVHLKLEKEGFHTRHLVEANPSFLFDNHPIPPVFTLPQIEMYSQGSIPKGMVPIDGGRFIPALIGEGVTDYNLSTFYIDKYEVTNKAFKEFVDAKGYELFQFWTDMEFILDGESLSWEQARELMVDSTGSYGPSNWELGSFKEGEENLPVSGISWYEAQAYARFKGNILPPMYHWAKAAFPPTEIAAPISPVLLKKSNFSSKSIKNVGETGIGAYGTYDMAGNVSEWSWNIFGGRGLTLGGNYSDPAYSASSATPSPRFVRSESIGFRTVRLLNPRDMNPFGDPINRPAPKPPEFYKPFTDEEFKLYSRNFEVGYKDLNAKTLYIDESHSVWTKERIQIDVGYNNEKMDILIFRPKKSFNKVQSVLLYPGANYYRTPPNIDDVSPGEYGLDFIIKSGRALIWPAYKGSMNRITDMNISFPSTPDHFRLFRQLLSNWTVDTSRTIDYLQSREDFDSNGIFYVGMSYGGLFTPHVLLFENRFKAAILYVGGAYTNIPPMSDGKNHLPRLDIPILMLNGKQDYLVPAAAPTAMFASIGTPEDDKRLVFYDSGHWPLPRNQMIKETLAWIDKYSD</sequence>
<accession>A0A381VTW7</accession>
<dbReference type="SUPFAM" id="SSF53474">
    <property type="entry name" value="alpha/beta-Hydrolases"/>
    <property type="match status" value="1"/>
</dbReference>
<organism evidence="4">
    <name type="scientific">marine metagenome</name>
    <dbReference type="NCBI Taxonomy" id="408172"/>
    <lineage>
        <taxon>unclassified sequences</taxon>
        <taxon>metagenomes</taxon>
        <taxon>ecological metagenomes</taxon>
    </lineage>
</organism>
<dbReference type="AlphaFoldDB" id="A0A381VTW7"/>
<feature type="transmembrane region" description="Helical" evidence="1">
    <location>
        <begin position="50"/>
        <end position="69"/>
    </location>
</feature>
<dbReference type="InterPro" id="IPR016187">
    <property type="entry name" value="CTDL_fold"/>
</dbReference>
<feature type="transmembrane region" description="Helical" evidence="1">
    <location>
        <begin position="76"/>
        <end position="98"/>
    </location>
</feature>
<gene>
    <name evidence="4" type="ORF">METZ01_LOCUS96603</name>
</gene>
<reference evidence="4" key="1">
    <citation type="submission" date="2018-05" db="EMBL/GenBank/DDBJ databases">
        <authorList>
            <person name="Lanie J.A."/>
            <person name="Ng W.-L."/>
            <person name="Kazmierczak K.M."/>
            <person name="Andrzejewski T.M."/>
            <person name="Davidsen T.M."/>
            <person name="Wayne K.J."/>
            <person name="Tettelin H."/>
            <person name="Glass J.I."/>
            <person name="Rusch D."/>
            <person name="Podicherti R."/>
            <person name="Tsui H.-C.T."/>
            <person name="Winkler M.E."/>
        </authorList>
    </citation>
    <scope>NUCLEOTIDE SEQUENCE</scope>
</reference>
<dbReference type="InterPro" id="IPR002925">
    <property type="entry name" value="Dienelactn_hydro"/>
</dbReference>
<evidence type="ECO:0000313" key="4">
    <source>
        <dbReference type="EMBL" id="SVA43749.1"/>
    </source>
</evidence>
<keyword evidence="1" id="KW-0472">Membrane</keyword>
<keyword evidence="1" id="KW-0812">Transmembrane</keyword>
<dbReference type="InterPro" id="IPR029058">
    <property type="entry name" value="AB_hydrolase_fold"/>
</dbReference>
<keyword evidence="1" id="KW-1133">Transmembrane helix</keyword>
<feature type="domain" description="Sulfatase-modifying factor enzyme-like" evidence="3">
    <location>
        <begin position="236"/>
        <end position="431"/>
    </location>
</feature>
<dbReference type="GO" id="GO:0120147">
    <property type="term" value="F:formylglycine-generating oxidase activity"/>
    <property type="evidence" value="ECO:0007669"/>
    <property type="project" value="TreeGrafter"/>
</dbReference>
<feature type="transmembrane region" description="Helical" evidence="1">
    <location>
        <begin position="20"/>
        <end position="38"/>
    </location>
</feature>
<feature type="domain" description="Dienelactone hydrolase" evidence="2">
    <location>
        <begin position="607"/>
        <end position="729"/>
    </location>
</feature>
<dbReference type="InterPro" id="IPR005532">
    <property type="entry name" value="SUMF_dom"/>
</dbReference>
<dbReference type="InterPro" id="IPR051043">
    <property type="entry name" value="Sulfatase_Mod_Factor_Kinase"/>
</dbReference>
<evidence type="ECO:0000259" key="2">
    <source>
        <dbReference type="Pfam" id="PF01738"/>
    </source>
</evidence>
<dbReference type="InterPro" id="IPR042095">
    <property type="entry name" value="SUMF_sf"/>
</dbReference>
<evidence type="ECO:0008006" key="5">
    <source>
        <dbReference type="Google" id="ProtNLM"/>
    </source>
</evidence>
<proteinExistence type="predicted"/>
<name>A0A381VTW7_9ZZZZ</name>